<comment type="caution">
    <text evidence="1">The sequence shown here is derived from an EMBL/GenBank/DDBJ whole genome shotgun (WGS) entry which is preliminary data.</text>
</comment>
<evidence type="ECO:0000313" key="1">
    <source>
        <dbReference type="EMBL" id="MEA5446815.1"/>
    </source>
</evidence>
<dbReference type="AlphaFoldDB" id="A0AAP6JGW2"/>
<protein>
    <recommendedName>
        <fullName evidence="3">Phosphatidic acid phosphatase type 2/haloperoxidase domain-containing protein</fullName>
    </recommendedName>
</protein>
<accession>A0AAP6JGW2</accession>
<keyword evidence="2" id="KW-1185">Reference proteome</keyword>
<reference evidence="1 2" key="1">
    <citation type="submission" date="2023-12" db="EMBL/GenBank/DDBJ databases">
        <title>Whole-genome sequencing of halo(alkali)philic microorganisms from hypersaline lakes.</title>
        <authorList>
            <person name="Sorokin D.Y."/>
            <person name="Merkel A.Y."/>
            <person name="Messina E."/>
            <person name="Yakimov M."/>
        </authorList>
    </citation>
    <scope>NUCLEOTIDE SEQUENCE [LARGE SCALE GENOMIC DNA]</scope>
    <source>
        <strain evidence="1 2">AB-CW1</strain>
    </source>
</reference>
<name>A0AAP6JGW2_9GAMM</name>
<dbReference type="EMBL" id="JAYGII010000062">
    <property type="protein sequence ID" value="MEA5446815.1"/>
    <property type="molecule type" value="Genomic_DNA"/>
</dbReference>
<evidence type="ECO:0008006" key="3">
    <source>
        <dbReference type="Google" id="ProtNLM"/>
    </source>
</evidence>
<dbReference type="Proteomes" id="UP001302316">
    <property type="component" value="Unassembled WGS sequence"/>
</dbReference>
<gene>
    <name evidence="1" type="ORF">VCB98_13390</name>
</gene>
<organism evidence="1 2">
    <name type="scientific">Natronospira elongata</name>
    <dbReference type="NCBI Taxonomy" id="3110268"/>
    <lineage>
        <taxon>Bacteria</taxon>
        <taxon>Pseudomonadati</taxon>
        <taxon>Pseudomonadota</taxon>
        <taxon>Gammaproteobacteria</taxon>
        <taxon>Natronospirales</taxon>
        <taxon>Natronospiraceae</taxon>
        <taxon>Natronospira</taxon>
    </lineage>
</organism>
<evidence type="ECO:0000313" key="2">
    <source>
        <dbReference type="Proteomes" id="UP001302316"/>
    </source>
</evidence>
<sequence length="263" mass="28647">MLSRSGQARPWRVGLSLLLTVLFGVFPSPSVVASEGRMDDLLTDQRNYYSKDRLLRLGVVFGVGGIAANTSFDERFQRHYQDRIRNAHTDEFSEMALLFAEGKYLIPVTLSLASLSLIDEDSSLGEFGGNTIRSYLVGAVPVFAMQRVTGASRPGESDRGSKWQPLADDNGVSGHAFAGAVPFLVAARTVENPFAKYALYAASLAVPFARVNDKDHYVSQAALGWYMAFEATGAVLETERNKRIGVAPMVGGDYYGIAVFGSW</sequence>
<dbReference type="SUPFAM" id="SSF48317">
    <property type="entry name" value="Acid phosphatase/Vanadium-dependent haloperoxidase"/>
    <property type="match status" value="1"/>
</dbReference>
<proteinExistence type="predicted"/>
<dbReference type="RefSeq" id="WP_346053368.1">
    <property type="nucleotide sequence ID" value="NZ_JAYGII010000062.1"/>
</dbReference>
<dbReference type="InterPro" id="IPR036938">
    <property type="entry name" value="PAP2/HPO_sf"/>
</dbReference>